<evidence type="ECO:0000313" key="2">
    <source>
        <dbReference type="Proteomes" id="UP000609879"/>
    </source>
</evidence>
<evidence type="ECO:0000313" key="1">
    <source>
        <dbReference type="EMBL" id="GID73433.1"/>
    </source>
</evidence>
<dbReference type="Proteomes" id="UP000609879">
    <property type="component" value="Unassembled WGS sequence"/>
</dbReference>
<keyword evidence="2" id="KW-1185">Reference proteome</keyword>
<name>A0ABQ3Y0A3_9ACTN</name>
<dbReference type="RefSeq" id="WP_203761352.1">
    <property type="nucleotide sequence ID" value="NZ_BAAABO010000029.1"/>
</dbReference>
<protein>
    <submittedName>
        <fullName evidence="1">Uncharacterized protein</fullName>
    </submittedName>
</protein>
<reference evidence="1 2" key="1">
    <citation type="submission" date="2021-01" db="EMBL/GenBank/DDBJ databases">
        <title>Whole genome shotgun sequence of Actinoplanes deccanensis NBRC 13994.</title>
        <authorList>
            <person name="Komaki H."/>
            <person name="Tamura T."/>
        </authorList>
    </citation>
    <scope>NUCLEOTIDE SEQUENCE [LARGE SCALE GENOMIC DNA]</scope>
    <source>
        <strain evidence="1 2">NBRC 13994</strain>
    </source>
</reference>
<accession>A0ABQ3Y0A3</accession>
<gene>
    <name evidence="1" type="ORF">Ade02nite_20740</name>
</gene>
<sequence>MDDLEFMQQALDTTVRVAASYGITEASVRDYQAGMPAQWGYRQGAYTGMMEASLTRAAQAHRRDCAGGCELCEHLRRGLTAAVASLREAQNGELERRLNPLRGPARWVQVLLGWRLPGRTGR</sequence>
<proteinExistence type="predicted"/>
<comment type="caution">
    <text evidence="1">The sequence shown here is derived from an EMBL/GenBank/DDBJ whole genome shotgun (WGS) entry which is preliminary data.</text>
</comment>
<organism evidence="1 2">
    <name type="scientific">Paractinoplanes deccanensis</name>
    <dbReference type="NCBI Taxonomy" id="113561"/>
    <lineage>
        <taxon>Bacteria</taxon>
        <taxon>Bacillati</taxon>
        <taxon>Actinomycetota</taxon>
        <taxon>Actinomycetes</taxon>
        <taxon>Micromonosporales</taxon>
        <taxon>Micromonosporaceae</taxon>
        <taxon>Paractinoplanes</taxon>
    </lineage>
</organism>
<dbReference type="EMBL" id="BOMI01000033">
    <property type="protein sequence ID" value="GID73433.1"/>
    <property type="molecule type" value="Genomic_DNA"/>
</dbReference>